<feature type="compositionally biased region" description="Polar residues" evidence="1">
    <location>
        <begin position="595"/>
        <end position="606"/>
    </location>
</feature>
<feature type="compositionally biased region" description="Polar residues" evidence="1">
    <location>
        <begin position="381"/>
        <end position="392"/>
    </location>
</feature>
<feature type="compositionally biased region" description="Acidic residues" evidence="1">
    <location>
        <begin position="994"/>
        <end position="1006"/>
    </location>
</feature>
<feature type="region of interest" description="Disordered" evidence="1">
    <location>
        <begin position="993"/>
        <end position="1577"/>
    </location>
</feature>
<feature type="region of interest" description="Disordered" evidence="1">
    <location>
        <begin position="202"/>
        <end position="247"/>
    </location>
</feature>
<feature type="compositionally biased region" description="Polar residues" evidence="1">
    <location>
        <begin position="202"/>
        <end position="220"/>
    </location>
</feature>
<feature type="compositionally biased region" description="Low complexity" evidence="1">
    <location>
        <begin position="1543"/>
        <end position="1563"/>
    </location>
</feature>
<name>A0AAN7CQW5_9PEZI</name>
<feature type="compositionally biased region" description="Gly residues" evidence="1">
    <location>
        <begin position="1634"/>
        <end position="1644"/>
    </location>
</feature>
<feature type="compositionally biased region" description="Polar residues" evidence="1">
    <location>
        <begin position="917"/>
        <end position="937"/>
    </location>
</feature>
<proteinExistence type="predicted"/>
<feature type="compositionally biased region" description="Polar residues" evidence="1">
    <location>
        <begin position="1394"/>
        <end position="1403"/>
    </location>
</feature>
<feature type="compositionally biased region" description="Polar residues" evidence="1">
    <location>
        <begin position="94"/>
        <end position="107"/>
    </location>
</feature>
<evidence type="ECO:0000313" key="3">
    <source>
        <dbReference type="Proteomes" id="UP001303647"/>
    </source>
</evidence>
<feature type="compositionally biased region" description="Pro residues" evidence="1">
    <location>
        <begin position="745"/>
        <end position="754"/>
    </location>
</feature>
<feature type="compositionally biased region" description="Polar residues" evidence="1">
    <location>
        <begin position="781"/>
        <end position="793"/>
    </location>
</feature>
<feature type="compositionally biased region" description="Basic and acidic residues" evidence="1">
    <location>
        <begin position="1449"/>
        <end position="1466"/>
    </location>
</feature>
<feature type="compositionally biased region" description="Polar residues" evidence="1">
    <location>
        <begin position="843"/>
        <end position="855"/>
    </location>
</feature>
<feature type="compositionally biased region" description="Low complexity" evidence="1">
    <location>
        <begin position="1623"/>
        <end position="1633"/>
    </location>
</feature>
<dbReference type="Proteomes" id="UP001303647">
    <property type="component" value="Unassembled WGS sequence"/>
</dbReference>
<gene>
    <name evidence="2" type="ORF">C7999DRAFT_15234</name>
</gene>
<feature type="compositionally biased region" description="Low complexity" evidence="1">
    <location>
        <begin position="40"/>
        <end position="60"/>
    </location>
</feature>
<feature type="compositionally biased region" description="Polar residues" evidence="1">
    <location>
        <begin position="875"/>
        <end position="889"/>
    </location>
</feature>
<feature type="compositionally biased region" description="Polar residues" evidence="1">
    <location>
        <begin position="1178"/>
        <end position="1189"/>
    </location>
</feature>
<feature type="compositionally biased region" description="Basic and acidic residues" evidence="1">
    <location>
        <begin position="643"/>
        <end position="667"/>
    </location>
</feature>
<organism evidence="2 3">
    <name type="scientific">Corynascus novoguineensis</name>
    <dbReference type="NCBI Taxonomy" id="1126955"/>
    <lineage>
        <taxon>Eukaryota</taxon>
        <taxon>Fungi</taxon>
        <taxon>Dikarya</taxon>
        <taxon>Ascomycota</taxon>
        <taxon>Pezizomycotina</taxon>
        <taxon>Sordariomycetes</taxon>
        <taxon>Sordariomycetidae</taxon>
        <taxon>Sordariales</taxon>
        <taxon>Chaetomiaceae</taxon>
        <taxon>Corynascus</taxon>
    </lineage>
</organism>
<feature type="compositionally biased region" description="Acidic residues" evidence="1">
    <location>
        <begin position="1482"/>
        <end position="1499"/>
    </location>
</feature>
<feature type="compositionally biased region" description="Basic and acidic residues" evidence="1">
    <location>
        <begin position="768"/>
        <end position="777"/>
    </location>
</feature>
<reference evidence="2" key="2">
    <citation type="submission" date="2023-05" db="EMBL/GenBank/DDBJ databases">
        <authorList>
            <consortium name="Lawrence Berkeley National Laboratory"/>
            <person name="Steindorff A."/>
            <person name="Hensen N."/>
            <person name="Bonometti L."/>
            <person name="Westerberg I."/>
            <person name="Brannstrom I.O."/>
            <person name="Guillou S."/>
            <person name="Cros-Aarteil S."/>
            <person name="Calhoun S."/>
            <person name="Haridas S."/>
            <person name="Kuo A."/>
            <person name="Mondo S."/>
            <person name="Pangilinan J."/>
            <person name="Riley R."/>
            <person name="Labutti K."/>
            <person name="Andreopoulos B."/>
            <person name="Lipzen A."/>
            <person name="Chen C."/>
            <person name="Yanf M."/>
            <person name="Daum C."/>
            <person name="Ng V."/>
            <person name="Clum A."/>
            <person name="Ohm R."/>
            <person name="Martin F."/>
            <person name="Silar P."/>
            <person name="Natvig D."/>
            <person name="Lalanne C."/>
            <person name="Gautier V."/>
            <person name="Ament-Velasquez S.L."/>
            <person name="Kruys A."/>
            <person name="Hutchinson M.I."/>
            <person name="Powell A.J."/>
            <person name="Barry K."/>
            <person name="Miller A.N."/>
            <person name="Grigoriev I.V."/>
            <person name="Debuchy R."/>
            <person name="Gladieux P."/>
            <person name="Thoren M.H."/>
            <person name="Johannesson H."/>
        </authorList>
    </citation>
    <scope>NUCLEOTIDE SEQUENCE</scope>
    <source>
        <strain evidence="2">CBS 359.72</strain>
    </source>
</reference>
<feature type="compositionally biased region" description="Low complexity" evidence="1">
    <location>
        <begin position="15"/>
        <end position="31"/>
    </location>
</feature>
<feature type="compositionally biased region" description="Low complexity" evidence="1">
    <location>
        <begin position="1028"/>
        <end position="1039"/>
    </location>
</feature>
<feature type="region of interest" description="Disordered" evidence="1">
    <location>
        <begin position="272"/>
        <end position="392"/>
    </location>
</feature>
<feature type="region of interest" description="Disordered" evidence="1">
    <location>
        <begin position="1623"/>
        <end position="1644"/>
    </location>
</feature>
<feature type="compositionally biased region" description="Polar residues" evidence="1">
    <location>
        <begin position="729"/>
        <end position="741"/>
    </location>
</feature>
<feature type="region of interest" description="Disordered" evidence="1">
    <location>
        <begin position="1"/>
        <end position="110"/>
    </location>
</feature>
<dbReference type="EMBL" id="MU857669">
    <property type="protein sequence ID" value="KAK4246674.1"/>
    <property type="molecule type" value="Genomic_DNA"/>
</dbReference>
<feature type="compositionally biased region" description="Basic and acidic residues" evidence="1">
    <location>
        <begin position="1310"/>
        <end position="1319"/>
    </location>
</feature>
<feature type="compositionally biased region" description="Basic residues" evidence="1">
    <location>
        <begin position="1"/>
        <end position="11"/>
    </location>
</feature>
<sequence>MFGSRSRRHRPSNPPLTAATANPNAATAAAAVFKRHESNPSLSASAAAAALRARPTTPTRVADVQTKRTMRRSASSFSDDTPPVPALPRDVDATTRQAAARSANTARMSGAPVRLASQKLASGEAPSWFGAAKMGDLGSVRRTDPAMASPPSSPLPAVVWDEDPAEGARPGSQASSINFSYPTRARRGSANVSPVVEVNSAASVPSQTNRAPAAPTNHQPAVQARHQSRGQPTVLPTRGPSTSSSADQALVYDANSRRMVRQADLLAIQQAQQTVPSPPAQPTGPKKKRAPQRAGSHLAAGTVSRTKTEPTSKHQPPNLAPHDQPQPAVRPLHPNESASPQENRVGGEPVDVVTDSPKIETKKVESLSEGKAVSLARSPVAPTSLSVASDASQFVVRRQPSVIQEGQEPGDAYGEAKAQAPISDALDAVPTRQRMQEGVTPEPRLPVTPPQTISSPSKHPPENHGMVQTDQKAKSDLIRISNDTKPKSGATEHGRVTHVSRERTHSNSPVRQAHFGPVQDNLTVKHSPPPRSRSPRKSAMKHSSSPDGASPSDDASEAPALINRESSVTRKKSVRVSFDDNAKEVGGESAPADSQIGSSSNVTSLYSDRHSWLGNSGRNSVLASFDDDIVMKPRPALPSFGSVRDRKPRESSPAEVERPLVRPRGEAKYTSPTPLLPSPPLGASSDHALGAIVSKGNERVKETSGQSEDCLAHREPLPPIVTSVEGTGYLSNGSDTSSMLSSEFDPPPPSPPKPVMEAHPKSPAGPQNEEHKEHKDPANCLTATSEIEVTSPQVAPMQQDMEEEPRIPAISISQPTPPSVATESSKQYFTDVPGGFPDDESDQSTVSAAKTTSEATIPIEPAEIPQQDKHLKNAPQPNVADTSSNSDSDIFSDAYEDLSDIEGEGFQSLDAVVERPVQQSSRVSAEPEQVSQRTPTQPVHDEKPQIETQEVVSAPVAVNSQPAEHPQDDWERAKAFWRSLTAEKRALLEKEALEEAGIEGDRDEEQPETKPKKKKTVERKNSERKALAVQMAQQMMAQQTPERTTHPDRSYMIKSGERWTGEGELANPTMRKSMRVDPQQQAPTAPVAGPRLRKSMRVNGSGATGHEPRTAETTTMPKRPESYPAALPPPSTGHRRSATQVEQIPPSLRRRGSTGSESSFKRSRSSKGQGFGFRHSMRPTSPRSTVSENHTNKRFSLRTLSPAGSVSPPVTQMRTTLRGSSAVEKRSNGIRMPSFSLSYGGGKKNRKGSSRASSGKAFSSRLADSSDEEGSGAGFESGFRSRFEDSSEDEPVVPIPALLSGTTSHSYPVTDDHHLRKESSVASTALPEELEDSSEVSQDVNARLSATEANGTDNNNSAARSAPITSTTTKNTLRRARSGKGQLLPASQAVAPLPSSSPSQPVDGSNEVVARPSRRNSIFSVLRPRRHRKKDNNTSTSTTGVVGRAGKIGRPDISESAARRDTRLERSIGQLAIIRSRRGGGSDDDEPDMEEEEGAEEENNGGKYRAGVMAPSPLSSPSSPPSQKQRSSRLQKRWSGGGGPGSGSVPISTVSSSSPRPPVVADDSGGDGGNAGTAAIDMLLNDNGGGIRDEDGHGHDVVGGDGAFAPAARHQQAIRRTTIGSSLSSNLGTRTLSGSGGGGGGGGGGFYHLHPRRRVSSVGMDVGGGSGGGSVDGSVMEGSLAGASSTTRRKRFGALRKILRLDD</sequence>
<feature type="compositionally biased region" description="Polar residues" evidence="1">
    <location>
        <begin position="1198"/>
        <end position="1219"/>
    </location>
</feature>
<feature type="compositionally biased region" description="Low complexity" evidence="1">
    <location>
        <begin position="543"/>
        <end position="560"/>
    </location>
</feature>
<feature type="compositionally biased region" description="Low complexity" evidence="1">
    <location>
        <begin position="1250"/>
        <end position="1263"/>
    </location>
</feature>
<feature type="compositionally biased region" description="Basic and acidic residues" evidence="1">
    <location>
        <begin position="1043"/>
        <end position="1061"/>
    </location>
</feature>
<feature type="region of interest" description="Disordered" evidence="1">
    <location>
        <begin position="424"/>
        <end position="619"/>
    </location>
</feature>
<feature type="compositionally biased region" description="Polar residues" evidence="1">
    <location>
        <begin position="811"/>
        <end position="828"/>
    </location>
</feature>
<reference evidence="2" key="1">
    <citation type="journal article" date="2023" name="Mol. Phylogenet. Evol.">
        <title>Genome-scale phylogeny and comparative genomics of the fungal order Sordariales.</title>
        <authorList>
            <person name="Hensen N."/>
            <person name="Bonometti L."/>
            <person name="Westerberg I."/>
            <person name="Brannstrom I.O."/>
            <person name="Guillou S."/>
            <person name="Cros-Aarteil S."/>
            <person name="Calhoun S."/>
            <person name="Haridas S."/>
            <person name="Kuo A."/>
            <person name="Mondo S."/>
            <person name="Pangilinan J."/>
            <person name="Riley R."/>
            <person name="LaButti K."/>
            <person name="Andreopoulos B."/>
            <person name="Lipzen A."/>
            <person name="Chen C."/>
            <person name="Yan M."/>
            <person name="Daum C."/>
            <person name="Ng V."/>
            <person name="Clum A."/>
            <person name="Steindorff A."/>
            <person name="Ohm R.A."/>
            <person name="Martin F."/>
            <person name="Silar P."/>
            <person name="Natvig D.O."/>
            <person name="Lalanne C."/>
            <person name="Gautier V."/>
            <person name="Ament-Velasquez S.L."/>
            <person name="Kruys A."/>
            <person name="Hutchinson M.I."/>
            <person name="Powell A.J."/>
            <person name="Barry K."/>
            <person name="Miller A.N."/>
            <person name="Grigoriev I.V."/>
            <person name="Debuchy R."/>
            <person name="Gladieux P."/>
            <person name="Hiltunen Thoren M."/>
            <person name="Johannesson H."/>
        </authorList>
    </citation>
    <scope>NUCLEOTIDE SEQUENCE</scope>
    <source>
        <strain evidence="2">CBS 359.72</strain>
    </source>
</reference>
<accession>A0AAN7CQW5</accession>
<feature type="region of interest" description="Disordered" evidence="1">
    <location>
        <begin position="140"/>
        <end position="180"/>
    </location>
</feature>
<feature type="compositionally biased region" description="Basic and acidic residues" evidence="1">
    <location>
        <begin position="577"/>
        <end position="586"/>
    </location>
</feature>
<feature type="compositionally biased region" description="Low complexity" evidence="1">
    <location>
        <begin position="1511"/>
        <end position="1525"/>
    </location>
</feature>
<comment type="caution">
    <text evidence="2">The sequence shown here is derived from an EMBL/GenBank/DDBJ whole genome shotgun (WGS) entry which is preliminary data.</text>
</comment>
<keyword evidence="3" id="KW-1185">Reference proteome</keyword>
<feature type="compositionally biased region" description="Polar residues" evidence="1">
    <location>
        <begin position="1347"/>
        <end position="1371"/>
    </location>
</feature>
<evidence type="ECO:0000313" key="2">
    <source>
        <dbReference type="EMBL" id="KAK4246674.1"/>
    </source>
</evidence>
<feature type="compositionally biased region" description="Basic and acidic residues" evidence="1">
    <location>
        <begin position="357"/>
        <end position="368"/>
    </location>
</feature>
<feature type="region of interest" description="Disordered" evidence="1">
    <location>
        <begin position="632"/>
        <end position="949"/>
    </location>
</feature>
<feature type="compositionally biased region" description="Acidic residues" evidence="1">
    <location>
        <begin position="894"/>
        <end position="903"/>
    </location>
</feature>
<evidence type="ECO:0000256" key="1">
    <source>
        <dbReference type="SAM" id="MobiDB-lite"/>
    </source>
</evidence>
<protein>
    <submittedName>
        <fullName evidence="2">Uncharacterized protein</fullName>
    </submittedName>
</protein>
<feature type="compositionally biased region" description="Basic and acidic residues" evidence="1">
    <location>
        <begin position="471"/>
        <end position="505"/>
    </location>
</feature>